<comment type="similarity">
    <text evidence="4">Belongs to the unc-13 family.</text>
</comment>
<evidence type="ECO:0000256" key="8">
    <source>
        <dbReference type="SAM" id="MobiDB-lite"/>
    </source>
</evidence>
<dbReference type="Proteomes" id="UP001378592">
    <property type="component" value="Unassembled WGS sequence"/>
</dbReference>
<gene>
    <name evidence="12" type="ORF">R5R35_006050</name>
</gene>
<evidence type="ECO:0000256" key="6">
    <source>
        <dbReference type="ARBA" id="ARBA00022490"/>
    </source>
</evidence>
<dbReference type="InterPro" id="IPR052095">
    <property type="entry name" value="UNC-13_domain"/>
</dbReference>
<comment type="subcellular location">
    <subcellularLocation>
        <location evidence="2">Cytoplasm</location>
    </subcellularLocation>
    <subcellularLocation>
        <location evidence="3">Late endosome</location>
    </subcellularLocation>
    <subcellularLocation>
        <location evidence="1">Recycling endosome</location>
    </subcellularLocation>
</comment>
<evidence type="ECO:0000256" key="5">
    <source>
        <dbReference type="ARBA" id="ARBA00022483"/>
    </source>
</evidence>
<dbReference type="PANTHER" id="PTHR45999">
    <property type="entry name" value="UNC-13-4A, ISOFORM B"/>
    <property type="match status" value="1"/>
</dbReference>
<dbReference type="PROSITE" id="PS51259">
    <property type="entry name" value="MHD2"/>
    <property type="match status" value="1"/>
</dbReference>
<evidence type="ECO:0000256" key="1">
    <source>
        <dbReference type="ARBA" id="ARBA00004172"/>
    </source>
</evidence>
<dbReference type="InterPro" id="IPR014770">
    <property type="entry name" value="Munc13_1"/>
</dbReference>
<name>A0AAN9VL18_9ORTH</name>
<evidence type="ECO:0000256" key="7">
    <source>
        <dbReference type="ARBA" id="ARBA00022753"/>
    </source>
</evidence>
<dbReference type="AlphaFoldDB" id="A0AAN9VL18"/>
<keyword evidence="13" id="KW-1185">Reference proteome</keyword>
<evidence type="ECO:0000256" key="2">
    <source>
        <dbReference type="ARBA" id="ARBA00004496"/>
    </source>
</evidence>
<dbReference type="EMBL" id="JAZDUA010000134">
    <property type="protein sequence ID" value="KAK7866890.1"/>
    <property type="molecule type" value="Genomic_DNA"/>
</dbReference>
<protein>
    <recommendedName>
        <fullName evidence="14">Munc13-4</fullName>
    </recommendedName>
</protein>
<dbReference type="GO" id="GO:0099503">
    <property type="term" value="C:secretory vesicle"/>
    <property type="evidence" value="ECO:0007669"/>
    <property type="project" value="TreeGrafter"/>
</dbReference>
<organism evidence="12 13">
    <name type="scientific">Gryllus longicercus</name>
    <dbReference type="NCBI Taxonomy" id="2509291"/>
    <lineage>
        <taxon>Eukaryota</taxon>
        <taxon>Metazoa</taxon>
        <taxon>Ecdysozoa</taxon>
        <taxon>Arthropoda</taxon>
        <taxon>Hexapoda</taxon>
        <taxon>Insecta</taxon>
        <taxon>Pterygota</taxon>
        <taxon>Neoptera</taxon>
        <taxon>Polyneoptera</taxon>
        <taxon>Orthoptera</taxon>
        <taxon>Ensifera</taxon>
        <taxon>Gryllidea</taxon>
        <taxon>Grylloidea</taxon>
        <taxon>Gryllidae</taxon>
        <taxon>Gryllinae</taxon>
        <taxon>Gryllus</taxon>
    </lineage>
</organism>
<feature type="compositionally biased region" description="Basic and acidic residues" evidence="8">
    <location>
        <begin position="45"/>
        <end position="60"/>
    </location>
</feature>
<proteinExistence type="inferred from homology"/>
<dbReference type="PANTHER" id="PTHR45999:SF2">
    <property type="entry name" value="PROTEIN UNC-13 HOMOLOG 4B"/>
    <property type="match status" value="1"/>
</dbReference>
<dbReference type="InterPro" id="IPR035892">
    <property type="entry name" value="C2_domain_sf"/>
</dbReference>
<evidence type="ECO:0000256" key="4">
    <source>
        <dbReference type="ARBA" id="ARBA00005823"/>
    </source>
</evidence>
<accession>A0AAN9VL18</accession>
<dbReference type="GO" id="GO:0055037">
    <property type="term" value="C:recycling endosome"/>
    <property type="evidence" value="ECO:0007669"/>
    <property type="project" value="UniProtKB-SubCell"/>
</dbReference>
<feature type="compositionally biased region" description="Acidic residues" evidence="8">
    <location>
        <begin position="61"/>
        <end position="71"/>
    </location>
</feature>
<evidence type="ECO:0000259" key="10">
    <source>
        <dbReference type="PROSITE" id="PS51258"/>
    </source>
</evidence>
<dbReference type="Gene3D" id="2.60.40.150">
    <property type="entry name" value="C2 domain"/>
    <property type="match status" value="2"/>
</dbReference>
<dbReference type="GO" id="GO:0005770">
    <property type="term" value="C:late endosome"/>
    <property type="evidence" value="ECO:0007669"/>
    <property type="project" value="UniProtKB-SubCell"/>
</dbReference>
<feature type="domain" description="C2" evidence="9">
    <location>
        <begin position="978"/>
        <end position="1101"/>
    </location>
</feature>
<evidence type="ECO:0008006" key="14">
    <source>
        <dbReference type="Google" id="ProtNLM"/>
    </source>
</evidence>
<feature type="region of interest" description="Disordered" evidence="8">
    <location>
        <begin position="1"/>
        <end position="30"/>
    </location>
</feature>
<dbReference type="InterPro" id="IPR000008">
    <property type="entry name" value="C2_dom"/>
</dbReference>
<evidence type="ECO:0000259" key="11">
    <source>
        <dbReference type="PROSITE" id="PS51259"/>
    </source>
</evidence>
<keyword evidence="5" id="KW-0268">Exocytosis</keyword>
<evidence type="ECO:0000259" key="9">
    <source>
        <dbReference type="PROSITE" id="PS50004"/>
    </source>
</evidence>
<dbReference type="InterPro" id="IPR010439">
    <property type="entry name" value="MUN_dom"/>
</dbReference>
<feature type="domain" description="MHD2" evidence="11">
    <location>
        <begin position="855"/>
        <end position="963"/>
    </location>
</feature>
<feature type="domain" description="MHD1" evidence="10">
    <location>
        <begin position="619"/>
        <end position="740"/>
    </location>
</feature>
<feature type="domain" description="C2" evidence="9">
    <location>
        <begin position="150"/>
        <end position="300"/>
    </location>
</feature>
<evidence type="ECO:0000313" key="13">
    <source>
        <dbReference type="Proteomes" id="UP001378592"/>
    </source>
</evidence>
<comment type="caution">
    <text evidence="12">The sequence shown here is derived from an EMBL/GenBank/DDBJ whole genome shotgun (WGS) entry which is preliminary data.</text>
</comment>
<keyword evidence="7" id="KW-0967">Endosome</keyword>
<dbReference type="Gene3D" id="1.10.357.50">
    <property type="match status" value="1"/>
</dbReference>
<sequence>MWKQAYQKVKQQQREGGAAAGPSDGRLQSLEGDFFDKLGELMQKHAEEHRLRGAASREEASDGVEDGEDGEGGGVAPRMRRAALPVPDAADAKDEDKARLLADTHGLNIEVLYVEVLHTILHTVGCSVNGENDRALLFNYLQAAFKFDDEKHNKLMDQARNKEAPNILLHVEVIEATDIVPMDADGLSDTFCTVYLTSSEEQQYHTTVKMSTLCPEWKEHFCLPVKNTPEESLCIEAWDFDPAETIQEKVMKVSVVKGIKGWGKFVREFGATGKIENEFIGSCVLPLNRINASGEVHWCDLEKKGKTDKRGRVMVKLAFSTQKSKEAAFKDHRNLLRLLLSHELETTEAEPYSWNGEFLISAETILTQHLLQSGLPPIMDSFVKWVEYCNVHEDHPLSFEVFSELLKKLLPPLQSSVFDREKEILFWEAAKSLIPSCFNGIKRLHLLVPNEKNTNQMAALLRVLSYLRCVHLPEGFELFPSSMYGWFLPLEDNINCDVAAATKCAIVKGTEEWYNDIIENNINTNNSSREIRLNHIIKIVKNAMKNLHLATEVYDKIFQETLQLAYAMTLFSAHGNKISELVEPAIEEVYQVLKPLKFNDKSSTEGSEDDVLEYGMQLFDLYLTLQRFVVSGSGISSEETKKHRLSEYHRWFHRSVAQWLDIALWKSLKRIQKAVELDNLVPVSDSVKHSSSAIDTLGIFNQIKIFWQQLAWPDVEGSYVFVAKIIDDICHSSVYYANIMSQKIEQLSGSGSNSKNKFVVSKEWCQAINNIEYIWHSIEPFVGELGMNDVLSELAHVKSSADTEQCRRTLELVIDNAVETVGSKITELLDTLTKKMIPAIHKLLLEGSEMLHKGDKYMDNLMLYLDKNLTILHSELNTEIFQLVLLIMWEHVVTIIFGIVEKSLEEKRSRSYFSNLQRALDILLGFFGGGAEGRQIGETKAVKEVQKLLALHSMDTSQLIHKFYLERLEEQKAMQNSPLGVITIFAEFGENILKIEILSGRNIHPMDSNGSCDPYVEIALLPTEKFIGVPKQKTKTQKKTLFPLFDESFSFELTRDQRETKDGMVLFTVKDKDMLGNELVGEAFISFDQIESDGKNENQDLQQIHLNLSIPKNLDSKVSKILEVRQGDKLAKEFMKKQKAKASAH</sequence>
<dbReference type="SMART" id="SM00239">
    <property type="entry name" value="C2"/>
    <property type="match status" value="2"/>
</dbReference>
<dbReference type="InterPro" id="IPR014772">
    <property type="entry name" value="Munc13_dom-2"/>
</dbReference>
<dbReference type="PROSITE" id="PS51258">
    <property type="entry name" value="MHD1"/>
    <property type="match status" value="1"/>
</dbReference>
<feature type="region of interest" description="Disordered" evidence="8">
    <location>
        <begin position="45"/>
        <end position="94"/>
    </location>
</feature>
<evidence type="ECO:0000313" key="12">
    <source>
        <dbReference type="EMBL" id="KAK7866890.1"/>
    </source>
</evidence>
<dbReference type="Pfam" id="PF06292">
    <property type="entry name" value="MUN"/>
    <property type="match status" value="1"/>
</dbReference>
<dbReference type="Pfam" id="PF00168">
    <property type="entry name" value="C2"/>
    <property type="match status" value="2"/>
</dbReference>
<reference evidence="12 13" key="1">
    <citation type="submission" date="2024-03" db="EMBL/GenBank/DDBJ databases">
        <title>The genome assembly and annotation of the cricket Gryllus longicercus Weissman &amp; Gray.</title>
        <authorList>
            <person name="Szrajer S."/>
            <person name="Gray D."/>
            <person name="Ylla G."/>
        </authorList>
    </citation>
    <scope>NUCLEOTIDE SEQUENCE [LARGE SCALE GENOMIC DNA]</scope>
    <source>
        <strain evidence="12">DAG 2021-001</strain>
        <tissue evidence="12">Whole body minus gut</tissue>
    </source>
</reference>
<evidence type="ECO:0000256" key="3">
    <source>
        <dbReference type="ARBA" id="ARBA00004603"/>
    </source>
</evidence>
<keyword evidence="6" id="KW-0963">Cytoplasm</keyword>
<dbReference type="GO" id="GO:0006887">
    <property type="term" value="P:exocytosis"/>
    <property type="evidence" value="ECO:0007669"/>
    <property type="project" value="UniProtKB-KW"/>
</dbReference>
<dbReference type="PROSITE" id="PS50004">
    <property type="entry name" value="C2"/>
    <property type="match status" value="2"/>
</dbReference>
<dbReference type="SUPFAM" id="SSF49562">
    <property type="entry name" value="C2 domain (Calcium/lipid-binding domain, CaLB)"/>
    <property type="match status" value="2"/>
</dbReference>